<evidence type="ECO:0000256" key="1">
    <source>
        <dbReference type="SAM" id="SignalP"/>
    </source>
</evidence>
<name>A0ABX5GYM4_PHOAN</name>
<feature type="signal peptide" evidence="1">
    <location>
        <begin position="1"/>
        <end position="21"/>
    </location>
</feature>
<dbReference type="EMBL" id="PYOU01000027">
    <property type="protein sequence ID" value="PSX03965.1"/>
    <property type="molecule type" value="Genomic_DNA"/>
</dbReference>
<organism evidence="2 3">
    <name type="scientific">Photobacterium angustum</name>
    <dbReference type="NCBI Taxonomy" id="661"/>
    <lineage>
        <taxon>Bacteria</taxon>
        <taxon>Pseudomonadati</taxon>
        <taxon>Pseudomonadota</taxon>
        <taxon>Gammaproteobacteria</taxon>
        <taxon>Vibrionales</taxon>
        <taxon>Vibrionaceae</taxon>
        <taxon>Photobacterium</taxon>
    </lineage>
</organism>
<dbReference type="PROSITE" id="PS51257">
    <property type="entry name" value="PROKAR_LIPOPROTEIN"/>
    <property type="match status" value="1"/>
</dbReference>
<proteinExistence type="predicted"/>
<dbReference type="RefSeq" id="WP_045152801.1">
    <property type="nucleotide sequence ID" value="NZ_JZSW01000007.1"/>
</dbReference>
<gene>
    <name evidence="2" type="ORF">C0W27_20950</name>
</gene>
<keyword evidence="3" id="KW-1185">Reference proteome</keyword>
<evidence type="ECO:0000313" key="2">
    <source>
        <dbReference type="EMBL" id="PSX03965.1"/>
    </source>
</evidence>
<keyword evidence="1" id="KW-0732">Signal</keyword>
<comment type="caution">
    <text evidence="2">The sequence shown here is derived from an EMBL/GenBank/DDBJ whole genome shotgun (WGS) entry which is preliminary data.</text>
</comment>
<protein>
    <recommendedName>
        <fullName evidence="4">Lipoprotein</fullName>
    </recommendedName>
</protein>
<reference evidence="2 3" key="1">
    <citation type="submission" date="2018-01" db="EMBL/GenBank/DDBJ databases">
        <title>Whole genome sequencing of Histamine producing bacteria.</title>
        <authorList>
            <person name="Butler K."/>
        </authorList>
    </citation>
    <scope>NUCLEOTIDE SEQUENCE [LARGE SCALE GENOMIC DNA]</scope>
    <source>
        <strain evidence="2 3">A6-1</strain>
    </source>
</reference>
<sequence>MILISKSIKPIAFLASALALTACSTTKVEDKVSPEDLSAQILKQENKQVLDIVPSWYLETHVSSRGAIYENATAKSKDLQFSLNQAVLLAEQMVVKKLASEFSSVEINEASEANGGSFNQTAEQLIEARINQAGLFGHTVSKKEVLIDPVTGEYRSFVQVYLSPAARADVLKAAVEKDATLKKVQYLTEQIKQLENGIPITQQNDQLFNVAIQ</sequence>
<dbReference type="Proteomes" id="UP000240989">
    <property type="component" value="Unassembled WGS sequence"/>
</dbReference>
<evidence type="ECO:0000313" key="3">
    <source>
        <dbReference type="Proteomes" id="UP000240989"/>
    </source>
</evidence>
<evidence type="ECO:0008006" key="4">
    <source>
        <dbReference type="Google" id="ProtNLM"/>
    </source>
</evidence>
<feature type="chain" id="PRO_5046522796" description="Lipoprotein" evidence="1">
    <location>
        <begin position="22"/>
        <end position="213"/>
    </location>
</feature>
<accession>A0ABX5GYM4</accession>